<dbReference type="PATRIC" id="fig|44574.3.peg.3023"/>
<proteinExistence type="predicted"/>
<evidence type="ECO:0000256" key="1">
    <source>
        <dbReference type="SAM" id="Phobius"/>
    </source>
</evidence>
<dbReference type="KEGG" id="nco:AAW31_12475"/>
<dbReference type="AlphaFoldDB" id="A0A0F7KG69"/>
<evidence type="ECO:0000313" key="4">
    <source>
        <dbReference type="Proteomes" id="UP000034156"/>
    </source>
</evidence>
<keyword evidence="4" id="KW-1185">Reference proteome</keyword>
<feature type="transmembrane region" description="Helical" evidence="1">
    <location>
        <begin position="166"/>
        <end position="187"/>
    </location>
</feature>
<dbReference type="InterPro" id="IPR007354">
    <property type="entry name" value="CruF-like"/>
</dbReference>
<feature type="transmembrane region" description="Helical" evidence="1">
    <location>
        <begin position="12"/>
        <end position="30"/>
    </location>
</feature>
<dbReference type="PANTHER" id="PTHR39419">
    <property type="entry name" value="SLL0814 PROTEIN"/>
    <property type="match status" value="1"/>
</dbReference>
<dbReference type="EMBL" id="VNHT01000160">
    <property type="protein sequence ID" value="TYP68605.1"/>
    <property type="molecule type" value="Genomic_DNA"/>
</dbReference>
<evidence type="ECO:0000313" key="2">
    <source>
        <dbReference type="EMBL" id="AKH38431.1"/>
    </source>
</evidence>
<gene>
    <name evidence="2" type="ORF">AAW31_12475</name>
    <name evidence="3" type="ORF">BCL69_11602</name>
</gene>
<reference evidence="2 4" key="2">
    <citation type="journal article" date="2016" name="Genome Announc.">
        <title>Genome Sequence of Nitrosomonas communis Strain Nm2, a Mesophilic Ammonia-Oxidizing Bacterium Isolated from Mediterranean Soil.</title>
        <authorList>
            <person name="Kozlowski J.A."/>
            <person name="Kits K.D."/>
            <person name="Stein L.Y."/>
        </authorList>
    </citation>
    <scope>NUCLEOTIDE SEQUENCE [LARGE SCALE GENOMIC DNA]</scope>
    <source>
        <strain evidence="2 4">Nm2</strain>
    </source>
</reference>
<keyword evidence="1" id="KW-0812">Transmembrane</keyword>
<keyword evidence="1" id="KW-1133">Transmembrane helix</keyword>
<name>A0A0F7KG69_9PROT</name>
<protein>
    <submittedName>
        <fullName evidence="2 3">Membrane protein</fullName>
    </submittedName>
</protein>
<dbReference type="Pfam" id="PF04240">
    <property type="entry name" value="Caroten_synth"/>
    <property type="match status" value="1"/>
</dbReference>
<feature type="transmembrane region" description="Helical" evidence="1">
    <location>
        <begin position="207"/>
        <end position="227"/>
    </location>
</feature>
<keyword evidence="1" id="KW-0472">Membrane</keyword>
<reference evidence="4" key="1">
    <citation type="submission" date="2015-05" db="EMBL/GenBank/DDBJ databases">
        <title>Draft genome of Nitrosomonas communis strain Nm2.</title>
        <authorList>
            <person name="Kozlowski J.A."/>
            <person name="Kits K.D."/>
            <person name="Stein L.Y."/>
        </authorList>
    </citation>
    <scope>NUCLEOTIDE SEQUENCE [LARGE SCALE GENOMIC DNA]</scope>
    <source>
        <strain evidence="4">Nm2</strain>
    </source>
</reference>
<feature type="transmembrane region" description="Helical" evidence="1">
    <location>
        <begin position="233"/>
        <end position="256"/>
    </location>
</feature>
<dbReference type="RefSeq" id="WP_046850475.1">
    <property type="nucleotide sequence ID" value="NZ_CP011451.1"/>
</dbReference>
<dbReference type="Proteomes" id="UP000034156">
    <property type="component" value="Chromosome"/>
</dbReference>
<dbReference type="Proteomes" id="UP000324176">
    <property type="component" value="Unassembled WGS sequence"/>
</dbReference>
<dbReference type="PANTHER" id="PTHR39419:SF1">
    <property type="entry name" value="SLL0814 PROTEIN"/>
    <property type="match status" value="1"/>
</dbReference>
<sequence>MLDILFDTVVMRPYVFVFFMVFLLICIPHIGWRKTFTFTGAAYLIAFISEKLSISTGFPYGWYYYIDITSYKELWVWGVPFFDSLSYVFLTYCSYTTALFILSPLATRGFDLITLETRAIRHSWAALILGAFLQTFLDIIIDPVALQGDRWFLGQIYNYHEPGLHFGVPVSNYAGWLLTSLVLVAVLQQIDRRGEEKAPYGIFAMPFRSLLGPLLYLSVLIFNWVVSFYIGEYLIVLTGVFIFTLPILMVIILAVMRVNRYREEELQEHLKDYPCSLLNRIKE</sequence>
<evidence type="ECO:0000313" key="5">
    <source>
        <dbReference type="Proteomes" id="UP000324176"/>
    </source>
</evidence>
<feature type="transmembrane region" description="Helical" evidence="1">
    <location>
        <begin position="42"/>
        <end position="65"/>
    </location>
</feature>
<feature type="transmembrane region" description="Helical" evidence="1">
    <location>
        <begin position="124"/>
        <end position="146"/>
    </location>
</feature>
<evidence type="ECO:0000313" key="3">
    <source>
        <dbReference type="EMBL" id="TYP68605.1"/>
    </source>
</evidence>
<organism evidence="2 4">
    <name type="scientific">Nitrosomonas communis</name>
    <dbReference type="NCBI Taxonomy" id="44574"/>
    <lineage>
        <taxon>Bacteria</taxon>
        <taxon>Pseudomonadati</taxon>
        <taxon>Pseudomonadota</taxon>
        <taxon>Betaproteobacteria</taxon>
        <taxon>Nitrosomonadales</taxon>
        <taxon>Nitrosomonadaceae</taxon>
        <taxon>Nitrosomonas</taxon>
    </lineage>
</organism>
<dbReference type="OrthoDB" id="9811293at2"/>
<dbReference type="EMBL" id="CP011451">
    <property type="protein sequence ID" value="AKH38431.1"/>
    <property type="molecule type" value="Genomic_DNA"/>
</dbReference>
<accession>A0A0F7KG69</accession>
<feature type="transmembrane region" description="Helical" evidence="1">
    <location>
        <begin position="85"/>
        <end position="103"/>
    </location>
</feature>
<reference evidence="3 5" key="3">
    <citation type="submission" date="2019-07" db="EMBL/GenBank/DDBJ databases">
        <title>Active sludge and wastewater microbial communities from Klosterneuburg, Austria.</title>
        <authorList>
            <person name="Wagner M."/>
        </authorList>
    </citation>
    <scope>NUCLEOTIDE SEQUENCE [LARGE SCALE GENOMIC DNA]</scope>
    <source>
        <strain evidence="3 5">Nm2</strain>
    </source>
</reference>